<feature type="transmembrane region" description="Helical" evidence="1">
    <location>
        <begin position="15"/>
        <end position="39"/>
    </location>
</feature>
<dbReference type="CDD" id="cd06971">
    <property type="entry name" value="PgpA"/>
    <property type="match status" value="1"/>
</dbReference>
<keyword evidence="1" id="KW-0472">Membrane</keyword>
<feature type="domain" description="YutG/PgpA" evidence="2">
    <location>
        <begin position="10"/>
        <end position="154"/>
    </location>
</feature>
<feature type="transmembrane region" description="Helical" evidence="1">
    <location>
        <begin position="51"/>
        <end position="71"/>
    </location>
</feature>
<proteinExistence type="predicted"/>
<evidence type="ECO:0000259" key="2">
    <source>
        <dbReference type="Pfam" id="PF04608"/>
    </source>
</evidence>
<dbReference type="PIRSF" id="PIRSF006162">
    <property type="entry name" value="PgpA"/>
    <property type="match status" value="1"/>
</dbReference>
<dbReference type="InterPro" id="IPR036681">
    <property type="entry name" value="PgpA-like_sf"/>
</dbReference>
<dbReference type="InterPro" id="IPR026037">
    <property type="entry name" value="PgpA"/>
</dbReference>
<dbReference type="EMBL" id="QZJZ01000059">
    <property type="protein sequence ID" value="RJP58899.1"/>
    <property type="molecule type" value="Genomic_DNA"/>
</dbReference>
<dbReference type="InterPro" id="IPR007686">
    <property type="entry name" value="YutG/PgpA"/>
</dbReference>
<comment type="caution">
    <text evidence="3">The sequence shown here is derived from an EMBL/GenBank/DDBJ whole genome shotgun (WGS) entry which is preliminary data.</text>
</comment>
<name>A0A3A4R1S1_9BACT</name>
<gene>
    <name evidence="3" type="ORF">C4541_07215</name>
</gene>
<dbReference type="AlphaFoldDB" id="A0A3A4R1S1"/>
<dbReference type="GO" id="GO:0006629">
    <property type="term" value="P:lipid metabolic process"/>
    <property type="evidence" value="ECO:0007669"/>
    <property type="project" value="InterPro"/>
</dbReference>
<dbReference type="Pfam" id="PF04608">
    <property type="entry name" value="PgpA"/>
    <property type="match status" value="1"/>
</dbReference>
<organism evidence="3 4">
    <name type="scientific">Candidatus Auribacter fodinae</name>
    <dbReference type="NCBI Taxonomy" id="2093366"/>
    <lineage>
        <taxon>Bacteria</taxon>
        <taxon>Pseudomonadati</taxon>
        <taxon>Candidatus Auribacterota</taxon>
        <taxon>Candidatus Auribacteria</taxon>
        <taxon>Candidatus Auribacterales</taxon>
        <taxon>Candidatus Auribacteraceae</taxon>
        <taxon>Candidatus Auribacter</taxon>
    </lineage>
</organism>
<reference evidence="3 4" key="1">
    <citation type="journal article" date="2017" name="ISME J.">
        <title>Energy and carbon metabolisms in a deep terrestrial subsurface fluid microbial community.</title>
        <authorList>
            <person name="Momper L."/>
            <person name="Jungbluth S.P."/>
            <person name="Lee M.D."/>
            <person name="Amend J.P."/>
        </authorList>
    </citation>
    <scope>NUCLEOTIDE SEQUENCE [LARGE SCALE GENOMIC DNA]</scope>
    <source>
        <strain evidence="3">SURF_26</strain>
    </source>
</reference>
<dbReference type="SUPFAM" id="SSF101307">
    <property type="entry name" value="YutG-like"/>
    <property type="match status" value="1"/>
</dbReference>
<keyword evidence="1" id="KW-1133">Transmembrane helix</keyword>
<sequence length="164" mass="18184">MIKNFIVKFLASCGFVGHIPIASGTFGTMIGIGLVWILHQFIDITQFEGKIWYAAITILLIIASIPVSTAAEKLYNEKDPSEVVIDEAVSFFVTVFWLPLSPLTVIAGFFLNRIFDIIKIEPARWCQNNLPSGRGVVLDDIVAGVYSHICLRLIIFLTVGSFFS</sequence>
<keyword evidence="1" id="KW-0812">Transmembrane</keyword>
<evidence type="ECO:0000313" key="3">
    <source>
        <dbReference type="EMBL" id="RJP58899.1"/>
    </source>
</evidence>
<evidence type="ECO:0000256" key="1">
    <source>
        <dbReference type="SAM" id="Phobius"/>
    </source>
</evidence>
<evidence type="ECO:0000313" key="4">
    <source>
        <dbReference type="Proteomes" id="UP000266426"/>
    </source>
</evidence>
<feature type="transmembrane region" description="Helical" evidence="1">
    <location>
        <begin position="136"/>
        <end position="163"/>
    </location>
</feature>
<dbReference type="PANTHER" id="PTHR36305:SF1">
    <property type="entry name" value="PHOSPHATIDYLGLYCEROPHOSPHATASE A"/>
    <property type="match status" value="1"/>
</dbReference>
<dbReference type="Proteomes" id="UP000266426">
    <property type="component" value="Unassembled WGS sequence"/>
</dbReference>
<dbReference type="GO" id="GO:0008962">
    <property type="term" value="F:phosphatidylglycerophosphatase activity"/>
    <property type="evidence" value="ECO:0007669"/>
    <property type="project" value="InterPro"/>
</dbReference>
<dbReference type="PANTHER" id="PTHR36305">
    <property type="entry name" value="PHOSPHATIDYLGLYCEROPHOSPHATASE A"/>
    <property type="match status" value="1"/>
</dbReference>
<feature type="transmembrane region" description="Helical" evidence="1">
    <location>
        <begin position="91"/>
        <end position="115"/>
    </location>
</feature>
<accession>A0A3A4R1S1</accession>
<protein>
    <submittedName>
        <fullName evidence="3">Phosphatidylglycerophosphatase A</fullName>
    </submittedName>
</protein>